<accession>A0A2H3L1D5</accession>
<feature type="transmembrane region" description="Helical" evidence="7">
    <location>
        <begin position="137"/>
        <end position="155"/>
    </location>
</feature>
<name>A0A2H3L1D5_9CHLR</name>
<evidence type="ECO:0000313" key="10">
    <source>
        <dbReference type="Proteomes" id="UP000220922"/>
    </source>
</evidence>
<evidence type="ECO:0000256" key="4">
    <source>
        <dbReference type="ARBA" id="ARBA00022737"/>
    </source>
</evidence>
<keyword evidence="2" id="KW-0813">Transport</keyword>
<dbReference type="InterPro" id="IPR031312">
    <property type="entry name" value="Na/sul_symport_CS"/>
</dbReference>
<feature type="transmembrane region" description="Helical" evidence="7">
    <location>
        <begin position="558"/>
        <end position="577"/>
    </location>
</feature>
<organism evidence="9 10">
    <name type="scientific">Candidatus Chloroploca asiatica</name>
    <dbReference type="NCBI Taxonomy" id="1506545"/>
    <lineage>
        <taxon>Bacteria</taxon>
        <taxon>Bacillati</taxon>
        <taxon>Chloroflexota</taxon>
        <taxon>Chloroflexia</taxon>
        <taxon>Chloroflexales</taxon>
        <taxon>Chloroflexineae</taxon>
        <taxon>Oscillochloridaceae</taxon>
        <taxon>Candidatus Chloroploca</taxon>
    </lineage>
</organism>
<sequence length="619" mass="65199">MTSDILIVLSILLATIILFVSDRLRLDVVALLALLALTLTGILTPAEASAGFGDTVVILIAALFVVGEALLRTGVAASISRWLGRVAGTSELRIIVMLMVVVAPLSAFISSTGTVAIMLPVVVALARRARISPSRLLIPMAYAALIGGMLTLIGTPPNLVASEALANAGRDPFGFFSFTPIGLLVLGVTIIFMALAGRHLLPTRVQPPADAPDARSDALTSAELIDAYAVKDDLVSLRVRPTSPLIGKSVVESTLSTAYDVTLLASYPWQIDRAEPGKARAVNANTRFAAGDMLDLQAPVAQVERMAIELDLDVLPSPLESGHLNTGLLVVEVALTPRSSFLGRSVVDLAVRSRFGVNVLGVQRLGQPLKEAFAQEQLRFGDTLLVAGPMATLAPLVRDQRYYGDFVIAAVPPQLEAEQETTMTPQAPVAIIITLLMLIVMVGGWLPTMTVALFAAVALVLTGCVKVTDVYKRMSWESLVLIAAMLPMATALNKTGGTSLIAGGIVETIGPLGPLALIVGMFLLTTIFSQFISNTATAVLMMPIALEAASRLGVAPEPLLMTVAIAASTAFATPIASPVNTLVLTPGGYRFADYARAGIPLQLLVLVICMIFVPLLFPF</sequence>
<keyword evidence="5 7" id="KW-1133">Transmembrane helix</keyword>
<dbReference type="Pfam" id="PF02080">
    <property type="entry name" value="TrkA_C"/>
    <property type="match status" value="1"/>
</dbReference>
<dbReference type="PROSITE" id="PS51202">
    <property type="entry name" value="RCK_C"/>
    <property type="match status" value="2"/>
</dbReference>
<feature type="transmembrane region" description="Helical" evidence="7">
    <location>
        <begin position="6"/>
        <end position="21"/>
    </location>
</feature>
<keyword evidence="4" id="KW-0677">Repeat</keyword>
<feature type="transmembrane region" description="Helical" evidence="7">
    <location>
        <begin position="597"/>
        <end position="617"/>
    </location>
</feature>
<reference evidence="9 10" key="1">
    <citation type="submission" date="2016-05" db="EMBL/GenBank/DDBJ databases">
        <authorList>
            <person name="Lavstsen T."/>
            <person name="Jespersen J.S."/>
        </authorList>
    </citation>
    <scope>NUCLEOTIDE SEQUENCE [LARGE SCALE GENOMIC DNA]</scope>
    <source>
        <strain evidence="9 10">B7-9</strain>
    </source>
</reference>
<dbReference type="OrthoDB" id="9765532at2"/>
<proteinExistence type="predicted"/>
<comment type="caution">
    <text evidence="9">The sequence shown here is derived from an EMBL/GenBank/DDBJ whole genome shotgun (WGS) entry which is preliminary data.</text>
</comment>
<dbReference type="InterPro" id="IPR004680">
    <property type="entry name" value="Cit_transptr-like_dom"/>
</dbReference>
<feature type="domain" description="RCK C-terminal" evidence="8">
    <location>
        <begin position="222"/>
        <end position="312"/>
    </location>
</feature>
<dbReference type="PRINTS" id="PR00173">
    <property type="entry name" value="EDTRNSPORT"/>
</dbReference>
<gene>
    <name evidence="9" type="ORF">A9Q02_15340</name>
</gene>
<feature type="transmembrane region" description="Helical" evidence="7">
    <location>
        <begin position="52"/>
        <end position="71"/>
    </location>
</feature>
<dbReference type="GO" id="GO:0006813">
    <property type="term" value="P:potassium ion transport"/>
    <property type="evidence" value="ECO:0007669"/>
    <property type="project" value="InterPro"/>
</dbReference>
<evidence type="ECO:0000256" key="2">
    <source>
        <dbReference type="ARBA" id="ARBA00022448"/>
    </source>
</evidence>
<dbReference type="InterPro" id="IPR051679">
    <property type="entry name" value="DASS-Related_Transporters"/>
</dbReference>
<keyword evidence="10" id="KW-1185">Reference proteome</keyword>
<dbReference type="EMBL" id="LYXE01000099">
    <property type="protein sequence ID" value="PDV98474.1"/>
    <property type="molecule type" value="Genomic_DNA"/>
</dbReference>
<dbReference type="PROSITE" id="PS01271">
    <property type="entry name" value="NA_SULFATE"/>
    <property type="match status" value="1"/>
</dbReference>
<dbReference type="Proteomes" id="UP000220922">
    <property type="component" value="Unassembled WGS sequence"/>
</dbReference>
<keyword evidence="6 7" id="KW-0472">Membrane</keyword>
<dbReference type="GO" id="GO:0008324">
    <property type="term" value="F:monoatomic cation transmembrane transporter activity"/>
    <property type="evidence" value="ECO:0007669"/>
    <property type="project" value="InterPro"/>
</dbReference>
<protein>
    <submittedName>
        <fullName evidence="9">Citrate transporter</fullName>
    </submittedName>
</protein>
<dbReference type="InterPro" id="IPR036721">
    <property type="entry name" value="RCK_C_sf"/>
</dbReference>
<evidence type="ECO:0000256" key="1">
    <source>
        <dbReference type="ARBA" id="ARBA00004141"/>
    </source>
</evidence>
<dbReference type="Gene3D" id="3.30.70.1450">
    <property type="entry name" value="Regulator of K+ conductance, C-terminal domain"/>
    <property type="match status" value="2"/>
</dbReference>
<dbReference type="PANTHER" id="PTHR43652">
    <property type="entry name" value="BASIC AMINO ACID ANTIPORTER YFCC-RELATED"/>
    <property type="match status" value="1"/>
</dbReference>
<evidence type="ECO:0000256" key="3">
    <source>
        <dbReference type="ARBA" id="ARBA00022692"/>
    </source>
</evidence>
<evidence type="ECO:0000313" key="9">
    <source>
        <dbReference type="EMBL" id="PDV98474.1"/>
    </source>
</evidence>
<comment type="subcellular location">
    <subcellularLocation>
        <location evidence="1">Membrane</location>
        <topology evidence="1">Multi-pass membrane protein</topology>
    </subcellularLocation>
</comment>
<evidence type="ECO:0000259" key="8">
    <source>
        <dbReference type="PROSITE" id="PS51202"/>
    </source>
</evidence>
<dbReference type="SUPFAM" id="SSF116726">
    <property type="entry name" value="TrkA C-terminal domain-like"/>
    <property type="match status" value="2"/>
</dbReference>
<keyword evidence="3 7" id="KW-0812">Transmembrane</keyword>
<feature type="transmembrane region" description="Helical" evidence="7">
    <location>
        <begin position="28"/>
        <end position="46"/>
    </location>
</feature>
<feature type="transmembrane region" description="Helical" evidence="7">
    <location>
        <begin position="175"/>
        <end position="196"/>
    </location>
</feature>
<dbReference type="PANTHER" id="PTHR43652:SF1">
    <property type="entry name" value="RESPONSE REGULATOR"/>
    <property type="match status" value="1"/>
</dbReference>
<feature type="transmembrane region" description="Helical" evidence="7">
    <location>
        <begin position="478"/>
        <end position="495"/>
    </location>
</feature>
<dbReference type="Pfam" id="PF03600">
    <property type="entry name" value="CitMHS"/>
    <property type="match status" value="1"/>
</dbReference>
<evidence type="ECO:0000256" key="6">
    <source>
        <dbReference type="ARBA" id="ARBA00023136"/>
    </source>
</evidence>
<evidence type="ECO:0000256" key="7">
    <source>
        <dbReference type="SAM" id="Phobius"/>
    </source>
</evidence>
<dbReference type="InterPro" id="IPR006037">
    <property type="entry name" value="RCK_C"/>
</dbReference>
<feature type="transmembrane region" description="Helical" evidence="7">
    <location>
        <begin position="515"/>
        <end position="546"/>
    </location>
</feature>
<dbReference type="AlphaFoldDB" id="A0A2H3L1D5"/>
<evidence type="ECO:0000256" key="5">
    <source>
        <dbReference type="ARBA" id="ARBA00022989"/>
    </source>
</evidence>
<feature type="domain" description="RCK C-terminal" evidence="8">
    <location>
        <begin position="317"/>
        <end position="402"/>
    </location>
</feature>
<dbReference type="GO" id="GO:0005886">
    <property type="term" value="C:plasma membrane"/>
    <property type="evidence" value="ECO:0007669"/>
    <property type="project" value="TreeGrafter"/>
</dbReference>